<name>A0A381WNA1_9ZZZZ</name>
<organism evidence="1">
    <name type="scientific">marine metagenome</name>
    <dbReference type="NCBI Taxonomy" id="408172"/>
    <lineage>
        <taxon>unclassified sequences</taxon>
        <taxon>metagenomes</taxon>
        <taxon>ecological metagenomes</taxon>
    </lineage>
</organism>
<dbReference type="Gene3D" id="1.50.10.20">
    <property type="match status" value="2"/>
</dbReference>
<feature type="non-terminal residue" evidence="1">
    <location>
        <position position="1"/>
    </location>
</feature>
<evidence type="ECO:0000313" key="1">
    <source>
        <dbReference type="EMBL" id="SVA54006.1"/>
    </source>
</evidence>
<dbReference type="EMBL" id="UINC01012356">
    <property type="protein sequence ID" value="SVA54006.1"/>
    <property type="molecule type" value="Genomic_DNA"/>
</dbReference>
<dbReference type="SUPFAM" id="SSF48239">
    <property type="entry name" value="Terpenoid cyclases/Protein prenyltransferases"/>
    <property type="match status" value="1"/>
</dbReference>
<reference evidence="1" key="1">
    <citation type="submission" date="2018-05" db="EMBL/GenBank/DDBJ databases">
        <authorList>
            <person name="Lanie J.A."/>
            <person name="Ng W.-L."/>
            <person name="Kazmierczak K.M."/>
            <person name="Andrzejewski T.M."/>
            <person name="Davidsen T.M."/>
            <person name="Wayne K.J."/>
            <person name="Tettelin H."/>
            <person name="Glass J.I."/>
            <person name="Rusch D."/>
            <person name="Podicherti R."/>
            <person name="Tsui H.-C.T."/>
            <person name="Winkler M.E."/>
        </authorList>
    </citation>
    <scope>NUCLEOTIDE SEQUENCE</scope>
</reference>
<dbReference type="CDD" id="cd00688">
    <property type="entry name" value="ISOPREN_C2_like"/>
    <property type="match status" value="1"/>
</dbReference>
<evidence type="ECO:0008006" key="2">
    <source>
        <dbReference type="Google" id="ProtNLM"/>
    </source>
</evidence>
<dbReference type="AlphaFoldDB" id="A0A381WNA1"/>
<dbReference type="InterPro" id="IPR008930">
    <property type="entry name" value="Terpenoid_cyclase/PrenylTrfase"/>
</dbReference>
<protein>
    <recommendedName>
        <fullName evidence="2">Squalene cyclase C-terminal domain-containing protein</fullName>
    </recommendedName>
</protein>
<gene>
    <name evidence="1" type="ORF">METZ01_LOCUS106860</name>
</gene>
<accession>A0A381WNA1</accession>
<sequence>NSENKWRTTTRSLRNNMKMRKKSGFGRRSAFLCCLLVASFSAQPFLRAQAPSTQKVATIQLSKEVREAISEGLAFLAKTQNSNGSWGDKHPVADTSLALLAFMLQGHVPGRGDYGNTMDRGIAYIVKVGKEGNAGYLGTPSHHGGMYEHGLAILALSEAWGQSTNRDLRNTLKRAVDITIRAQNRHAQSKGGGWRYNPEPRDADLSMTVMHTVALNSAKEAGISVPDETLDRAINYVLYCQEETSGGFGYSGPSGPGFARTAAGVMSLLMCGVDANHPAYPAVTRGMRFLDQYPTSKFTGGSHYLYANYYAIQCMYQTGTAQFNEYYTQIMYSLLDPKRRRSDARGKYWSIKEGDTYSTAMAILILGVPYRFLPIYQR</sequence>
<proteinExistence type="predicted"/>